<feature type="region of interest" description="Disordered" evidence="1">
    <location>
        <begin position="391"/>
        <end position="601"/>
    </location>
</feature>
<feature type="compositionally biased region" description="Basic and acidic residues" evidence="1">
    <location>
        <begin position="95"/>
        <end position="111"/>
    </location>
</feature>
<protein>
    <submittedName>
        <fullName evidence="2">Uncharacterized protein</fullName>
    </submittedName>
</protein>
<feature type="compositionally biased region" description="Polar residues" evidence="1">
    <location>
        <begin position="494"/>
        <end position="520"/>
    </location>
</feature>
<sequence>MAATYSAHAQSALGGAPWERPTHAEKMESARFYTSSQNRSSSRSRSRKSRGLSEIYDNGYDSRRSSSDHSDLSANAGRKGDSRPAEQPNSVDDSAWIHRDKLAQIESKEMQEAGLRVRQSSSKNLRSRSKPDSRSASRTSNKRRESLDDRTTATAHAGASDDLHVPPLPINTNGLIETSGFGFEDADETTSPADPHYSANRPNTSRIPLSKKSPVPLSSTYTERDSPLVRSRNGSLALSTSPDLGKLGKNDQPRSQSLGSPKMLEQAGIPSLNKPQSRPVSAHLANSPHLHDSSDSAAASTPKSRHGRTASLNVRKSADGRSGSLSKARVVSDGSVKDSPNSARPKSRGRPHSIHRPEGEAPWIATMYKPDPMLPPDQQILPTHAKKIMQEQWAKEGKTGDAYDRNFNQLNTNDPTGGRAAPAATRAKSPGLRLGGPSTPRASDVIPPLTSPPPSAPLPTPSAAASAATSRQGSLSGGYRITPTIDPSTIPPIQRNSAGTAELNNSYASSTPQPDLNGSAPTPVANKRQSVYRLQTVGKLPREQQIREANPPRRPPAPEKSSFGDKSEQPQAGTDEDAIVHRVDPEKFKKGKAAEGEDGGKMCGLKCVVM</sequence>
<feature type="compositionally biased region" description="Basic and acidic residues" evidence="1">
    <location>
        <begin position="60"/>
        <end position="71"/>
    </location>
</feature>
<keyword evidence="3" id="KW-1185">Reference proteome</keyword>
<gene>
    <name evidence="2" type="ORF">K461DRAFT_289117</name>
</gene>
<feature type="compositionally biased region" description="Pro residues" evidence="1">
    <location>
        <begin position="449"/>
        <end position="460"/>
    </location>
</feature>
<dbReference type="OrthoDB" id="10249311at2759"/>
<feature type="compositionally biased region" description="Basic residues" evidence="1">
    <location>
        <begin position="345"/>
        <end position="354"/>
    </location>
</feature>
<dbReference type="Proteomes" id="UP000799439">
    <property type="component" value="Unassembled WGS sequence"/>
</dbReference>
<feature type="compositionally biased region" description="Low complexity" evidence="1">
    <location>
        <begin position="208"/>
        <end position="219"/>
    </location>
</feature>
<evidence type="ECO:0000313" key="3">
    <source>
        <dbReference type="Proteomes" id="UP000799439"/>
    </source>
</evidence>
<feature type="compositionally biased region" description="Basic and acidic residues" evidence="1">
    <location>
        <begin position="20"/>
        <end position="29"/>
    </location>
</feature>
<feature type="compositionally biased region" description="Low complexity" evidence="1">
    <location>
        <begin position="481"/>
        <end position="493"/>
    </location>
</feature>
<feature type="region of interest" description="Disordered" evidence="1">
    <location>
        <begin position="1"/>
        <end position="379"/>
    </location>
</feature>
<dbReference type="EMBL" id="ML996081">
    <property type="protein sequence ID" value="KAF2156736.1"/>
    <property type="molecule type" value="Genomic_DNA"/>
</dbReference>
<feature type="compositionally biased region" description="Basic and acidic residues" evidence="1">
    <location>
        <begin position="393"/>
        <end position="404"/>
    </location>
</feature>
<feature type="compositionally biased region" description="Low complexity" evidence="1">
    <location>
        <begin position="461"/>
        <end position="470"/>
    </location>
</feature>
<dbReference type="AlphaFoldDB" id="A0A9P4J7Y4"/>
<proteinExistence type="predicted"/>
<feature type="compositionally biased region" description="Basic and acidic residues" evidence="1">
    <location>
        <begin position="578"/>
        <end position="600"/>
    </location>
</feature>
<feature type="compositionally biased region" description="Basic and acidic residues" evidence="1">
    <location>
        <begin position="142"/>
        <end position="151"/>
    </location>
</feature>
<reference evidence="2" key="1">
    <citation type="journal article" date="2020" name="Stud. Mycol.">
        <title>101 Dothideomycetes genomes: a test case for predicting lifestyles and emergence of pathogens.</title>
        <authorList>
            <person name="Haridas S."/>
            <person name="Albert R."/>
            <person name="Binder M."/>
            <person name="Bloem J."/>
            <person name="Labutti K."/>
            <person name="Salamov A."/>
            <person name="Andreopoulos B."/>
            <person name="Baker S."/>
            <person name="Barry K."/>
            <person name="Bills G."/>
            <person name="Bluhm B."/>
            <person name="Cannon C."/>
            <person name="Castanera R."/>
            <person name="Culley D."/>
            <person name="Daum C."/>
            <person name="Ezra D."/>
            <person name="Gonzalez J."/>
            <person name="Henrissat B."/>
            <person name="Kuo A."/>
            <person name="Liang C."/>
            <person name="Lipzen A."/>
            <person name="Lutzoni F."/>
            <person name="Magnuson J."/>
            <person name="Mondo S."/>
            <person name="Nolan M."/>
            <person name="Ohm R."/>
            <person name="Pangilinan J."/>
            <person name="Park H.-J."/>
            <person name="Ramirez L."/>
            <person name="Alfaro M."/>
            <person name="Sun H."/>
            <person name="Tritt A."/>
            <person name="Yoshinaga Y."/>
            <person name="Zwiers L.-H."/>
            <person name="Turgeon B."/>
            <person name="Goodwin S."/>
            <person name="Spatafora J."/>
            <person name="Crous P."/>
            <person name="Grigoriev I."/>
        </authorList>
    </citation>
    <scope>NUCLEOTIDE SEQUENCE</scope>
    <source>
        <strain evidence="2">CBS 260.36</strain>
    </source>
</reference>
<accession>A0A9P4J7Y4</accession>
<evidence type="ECO:0000256" key="1">
    <source>
        <dbReference type="SAM" id="MobiDB-lite"/>
    </source>
</evidence>
<organism evidence="2 3">
    <name type="scientific">Myriangium duriaei CBS 260.36</name>
    <dbReference type="NCBI Taxonomy" id="1168546"/>
    <lineage>
        <taxon>Eukaryota</taxon>
        <taxon>Fungi</taxon>
        <taxon>Dikarya</taxon>
        <taxon>Ascomycota</taxon>
        <taxon>Pezizomycotina</taxon>
        <taxon>Dothideomycetes</taxon>
        <taxon>Dothideomycetidae</taxon>
        <taxon>Myriangiales</taxon>
        <taxon>Myriangiaceae</taxon>
        <taxon>Myriangium</taxon>
    </lineage>
</organism>
<comment type="caution">
    <text evidence="2">The sequence shown here is derived from an EMBL/GenBank/DDBJ whole genome shotgun (WGS) entry which is preliminary data.</text>
</comment>
<feature type="compositionally biased region" description="Polar residues" evidence="1">
    <location>
        <begin position="232"/>
        <end position="242"/>
    </location>
</feature>
<name>A0A9P4J7Y4_9PEZI</name>
<feature type="compositionally biased region" description="Low complexity" evidence="1">
    <location>
        <begin position="415"/>
        <end position="427"/>
    </location>
</feature>
<evidence type="ECO:0000313" key="2">
    <source>
        <dbReference type="EMBL" id="KAF2156736.1"/>
    </source>
</evidence>